<feature type="transmembrane region" description="Helical" evidence="7">
    <location>
        <begin position="146"/>
        <end position="167"/>
    </location>
</feature>
<dbReference type="AlphaFoldDB" id="A0A412IH28"/>
<feature type="transmembrane region" description="Helical" evidence="7">
    <location>
        <begin position="46"/>
        <end position="70"/>
    </location>
</feature>
<dbReference type="PANTHER" id="PTHR30250">
    <property type="entry name" value="PST FAMILY PREDICTED COLANIC ACID TRANSPORTER"/>
    <property type="match status" value="1"/>
</dbReference>
<comment type="subcellular location">
    <subcellularLocation>
        <location evidence="1">Cell membrane</location>
        <topology evidence="1">Multi-pass membrane protein</topology>
    </subcellularLocation>
</comment>
<keyword evidence="3" id="KW-1003">Cell membrane</keyword>
<evidence type="ECO:0000313" key="9">
    <source>
        <dbReference type="Proteomes" id="UP000283295"/>
    </source>
</evidence>
<keyword evidence="5 7" id="KW-1133">Transmembrane helix</keyword>
<evidence type="ECO:0000256" key="3">
    <source>
        <dbReference type="ARBA" id="ARBA00022475"/>
    </source>
</evidence>
<feature type="transmembrane region" description="Helical" evidence="7">
    <location>
        <begin position="21"/>
        <end position="40"/>
    </location>
</feature>
<feature type="transmembrane region" description="Helical" evidence="7">
    <location>
        <begin position="369"/>
        <end position="397"/>
    </location>
</feature>
<keyword evidence="6 7" id="KW-0472">Membrane</keyword>
<feature type="transmembrane region" description="Helical" evidence="7">
    <location>
        <begin position="82"/>
        <end position="105"/>
    </location>
</feature>
<evidence type="ECO:0000313" key="8">
    <source>
        <dbReference type="EMBL" id="RGS36399.1"/>
    </source>
</evidence>
<dbReference type="EMBL" id="QRVK01000054">
    <property type="protein sequence ID" value="RGS36399.1"/>
    <property type="molecule type" value="Genomic_DNA"/>
</dbReference>
<feature type="transmembrane region" description="Helical" evidence="7">
    <location>
        <begin position="173"/>
        <end position="194"/>
    </location>
</feature>
<dbReference type="Pfam" id="PF13440">
    <property type="entry name" value="Polysacc_synt_3"/>
    <property type="match status" value="1"/>
</dbReference>
<gene>
    <name evidence="8" type="ORF">DWX94_13105</name>
</gene>
<evidence type="ECO:0000256" key="4">
    <source>
        <dbReference type="ARBA" id="ARBA00022692"/>
    </source>
</evidence>
<comment type="similarity">
    <text evidence="2">Belongs to the polysaccharide synthase family.</text>
</comment>
<organism evidence="8 9">
    <name type="scientific">Coprococcus eutactus</name>
    <dbReference type="NCBI Taxonomy" id="33043"/>
    <lineage>
        <taxon>Bacteria</taxon>
        <taxon>Bacillati</taxon>
        <taxon>Bacillota</taxon>
        <taxon>Clostridia</taxon>
        <taxon>Lachnospirales</taxon>
        <taxon>Lachnospiraceae</taxon>
        <taxon>Coprococcus</taxon>
    </lineage>
</organism>
<protein>
    <submittedName>
        <fullName evidence="8">Lipopolysaccharide biosynthesis protein</fullName>
    </submittedName>
</protein>
<dbReference type="InterPro" id="IPR050833">
    <property type="entry name" value="Poly_Biosynth_Transport"/>
</dbReference>
<name>A0A412IH28_9FIRM</name>
<proteinExistence type="inferred from homology"/>
<accession>A0A412IH28</accession>
<comment type="caution">
    <text evidence="8">The sequence shown here is derived from an EMBL/GenBank/DDBJ whole genome shotgun (WGS) entry which is preliminary data.</text>
</comment>
<dbReference type="Proteomes" id="UP000283295">
    <property type="component" value="Unassembled WGS sequence"/>
</dbReference>
<dbReference type="OrthoDB" id="9770347at2"/>
<dbReference type="GO" id="GO:0005886">
    <property type="term" value="C:plasma membrane"/>
    <property type="evidence" value="ECO:0007669"/>
    <property type="project" value="UniProtKB-SubCell"/>
</dbReference>
<evidence type="ECO:0000256" key="7">
    <source>
        <dbReference type="SAM" id="Phobius"/>
    </source>
</evidence>
<feature type="transmembrane region" description="Helical" evidence="7">
    <location>
        <begin position="417"/>
        <end position="435"/>
    </location>
</feature>
<evidence type="ECO:0000256" key="2">
    <source>
        <dbReference type="ARBA" id="ARBA00007430"/>
    </source>
</evidence>
<dbReference type="CDD" id="cd13127">
    <property type="entry name" value="MATE_tuaB_like"/>
    <property type="match status" value="1"/>
</dbReference>
<feature type="transmembrane region" description="Helical" evidence="7">
    <location>
        <begin position="117"/>
        <end position="134"/>
    </location>
</feature>
<keyword evidence="4 7" id="KW-0812">Transmembrane</keyword>
<evidence type="ECO:0000256" key="1">
    <source>
        <dbReference type="ARBA" id="ARBA00004651"/>
    </source>
</evidence>
<dbReference type="PANTHER" id="PTHR30250:SF10">
    <property type="entry name" value="LIPOPOLYSACCHARIDE BIOSYNTHESIS PROTEIN WZXC"/>
    <property type="match status" value="1"/>
</dbReference>
<evidence type="ECO:0000256" key="5">
    <source>
        <dbReference type="ARBA" id="ARBA00022989"/>
    </source>
</evidence>
<feature type="transmembrane region" description="Helical" evidence="7">
    <location>
        <begin position="327"/>
        <end position="348"/>
    </location>
</feature>
<evidence type="ECO:0000256" key="6">
    <source>
        <dbReference type="ARBA" id="ARBA00023136"/>
    </source>
</evidence>
<feature type="transmembrane region" description="Helical" evidence="7">
    <location>
        <begin position="442"/>
        <end position="463"/>
    </location>
</feature>
<reference evidence="8 9" key="1">
    <citation type="submission" date="2018-08" db="EMBL/GenBank/DDBJ databases">
        <title>A genome reference for cultivated species of the human gut microbiota.</title>
        <authorList>
            <person name="Zou Y."/>
            <person name="Xue W."/>
            <person name="Luo G."/>
        </authorList>
    </citation>
    <scope>NUCLEOTIDE SEQUENCE [LARGE SCALE GENOMIC DNA]</scope>
    <source>
        <strain evidence="8 9">AF22-21</strain>
    </source>
</reference>
<sequence>MKNKSENNSTIANFIWRFTERTAAQLVTFVVSIILARILSPEYYGTIALVTVFTTILQVFVDSGLGTALIQKKDADDLDFSSVFFFNMFMCVVLYIVMYIASPYIAAFYNDKGLTPIIRFISLTIIISGVKGIQQAYVSRNMLFKRFFFSTIGGTVASAIIGIFLAYKGYGVWALAIQQVSNTAIDTLILWLTVRWKPKFMFSWQRLKSLLKFGWKLLVSALLDTVYNNLRNLMIGKIYTSSDLAFFDQGDKLPKVIATNINISIDSVLLPTLSKVQDKVEEVRLLTRRAIRISVYIVAPLMIGFACCAESLVSLVLTDKWLPCVPFVRILCVSYMLWPIHTANLNAIKAMGRSDIFLKMEVIKKVVGIALLVSTIGFSVKAMAYGVLLECVIAQIVNSIPNKSLLNYGYIDQLKDVLPTLALSGVMGIVVYYIGILPLPQLLGVVVQILTGMIIYIVGSYLLRFDEFRYIMSKV</sequence>
<feature type="transmembrane region" description="Helical" evidence="7">
    <location>
        <begin position="293"/>
        <end position="315"/>
    </location>
</feature>